<sequence length="41" mass="4532">MSAKTNAEGIVVEILSDRKDWNGKPGPRQADPPKKIQTVQK</sequence>
<dbReference type="STRING" id="1249483.LEP1GSC202_1226"/>
<evidence type="ECO:0000256" key="1">
    <source>
        <dbReference type="SAM" id="MobiDB-lite"/>
    </source>
</evidence>
<accession>A0A5E8HG90</accession>
<feature type="region of interest" description="Disordered" evidence="1">
    <location>
        <begin position="16"/>
        <end position="41"/>
    </location>
</feature>
<evidence type="ECO:0000313" key="3">
    <source>
        <dbReference type="Proteomes" id="UP000013996"/>
    </source>
</evidence>
<reference evidence="2 3" key="1">
    <citation type="submission" date="2013-04" db="EMBL/GenBank/DDBJ databases">
        <authorList>
            <person name="Harkins D.M."/>
            <person name="Durkin A.S."/>
            <person name="Brinkac L.M."/>
            <person name="Haft D.H."/>
            <person name="Selengut J.D."/>
            <person name="Sanka R."/>
            <person name="DePew J."/>
            <person name="Purushe J."/>
            <person name="Hartskeerl R.A."/>
            <person name="Ahmed A."/>
            <person name="van der Linden H."/>
            <person name="Goris M.G.A."/>
            <person name="Vinetz J.M."/>
            <person name="Sutton G.G."/>
            <person name="Nierman W.C."/>
            <person name="Fouts D.E."/>
        </authorList>
    </citation>
    <scope>NUCLEOTIDE SEQUENCE [LARGE SCALE GENOMIC DNA]</scope>
    <source>
        <strain evidence="2 3">Sao Paulo</strain>
    </source>
</reference>
<gene>
    <name evidence="2" type="ORF">LEP1GSC202_1226</name>
</gene>
<dbReference type="EMBL" id="AOGX02000015">
    <property type="protein sequence ID" value="EOQ89006.1"/>
    <property type="molecule type" value="Genomic_DNA"/>
</dbReference>
<proteinExistence type="predicted"/>
<organism evidence="2 3">
    <name type="scientific">Leptospira yanagawae serovar Saopaulo str. Sao Paulo = ATCC 700523</name>
    <dbReference type="NCBI Taxonomy" id="1249483"/>
    <lineage>
        <taxon>Bacteria</taxon>
        <taxon>Pseudomonadati</taxon>
        <taxon>Spirochaetota</taxon>
        <taxon>Spirochaetia</taxon>
        <taxon>Leptospirales</taxon>
        <taxon>Leptospiraceae</taxon>
        <taxon>Leptospira</taxon>
    </lineage>
</organism>
<protein>
    <submittedName>
        <fullName evidence="2">Uncharacterized protein</fullName>
    </submittedName>
</protein>
<dbReference type="AlphaFoldDB" id="A0A5E8HG90"/>
<evidence type="ECO:0000313" key="2">
    <source>
        <dbReference type="EMBL" id="EOQ89006.1"/>
    </source>
</evidence>
<comment type="caution">
    <text evidence="2">The sequence shown here is derived from an EMBL/GenBank/DDBJ whole genome shotgun (WGS) entry which is preliminary data.</text>
</comment>
<dbReference type="Proteomes" id="UP000013996">
    <property type="component" value="Unassembled WGS sequence"/>
</dbReference>
<name>A0A5E8HG90_9LEPT</name>